<comment type="caution">
    <text evidence="1">The sequence shown here is derived from an EMBL/GenBank/DDBJ whole genome shotgun (WGS) entry which is preliminary data.</text>
</comment>
<accession>A0A0G0WXZ1</accession>
<gene>
    <name evidence="1" type="ORF">UU72_C0001G0088</name>
</gene>
<evidence type="ECO:0000313" key="1">
    <source>
        <dbReference type="EMBL" id="KKS17604.1"/>
    </source>
</evidence>
<dbReference type="AlphaFoldDB" id="A0A0G0WXZ1"/>
<protein>
    <submittedName>
        <fullName evidence="1">Uncharacterized protein</fullName>
    </submittedName>
</protein>
<dbReference type="Proteomes" id="UP000034163">
    <property type="component" value="Unassembled WGS sequence"/>
</dbReference>
<reference evidence="1 2" key="1">
    <citation type="journal article" date="2015" name="Nature">
        <title>rRNA introns, odd ribosomes, and small enigmatic genomes across a large radiation of phyla.</title>
        <authorList>
            <person name="Brown C.T."/>
            <person name="Hug L.A."/>
            <person name="Thomas B.C."/>
            <person name="Sharon I."/>
            <person name="Castelle C.J."/>
            <person name="Singh A."/>
            <person name="Wilkins M.J."/>
            <person name="Williams K.H."/>
            <person name="Banfield J.F."/>
        </authorList>
    </citation>
    <scope>NUCLEOTIDE SEQUENCE [LARGE SCALE GENOMIC DNA]</scope>
</reference>
<sequence>MSTYKALGDVMDNVNVWAKAMELYFYLMVGFRDQMGDQADMSNFVGMFTAEDKKDTTSSGVAYDKFGELVWAITSGAYGAGQLITTPVDGYPYSHGWMGGAAYLPGVVAVSKLSEHHDALFALAALYHMVKSPLRLHHVGFRYANREAFEAANAQYPNGMLRPAPDHLRYYVKVGESGEYYREHQYFPEAEGQADEKKEIVSSHLDFVCDDPVEFLIFVAEGFKTRPTLWMPEPKSPFGAIMFKDNKDVVRGFMARPEFWVIENG</sequence>
<name>A0A0G0WXZ1_UNCKA</name>
<proteinExistence type="predicted"/>
<dbReference type="EMBL" id="LCBS01000001">
    <property type="protein sequence ID" value="KKS17604.1"/>
    <property type="molecule type" value="Genomic_DNA"/>
</dbReference>
<organism evidence="1 2">
    <name type="scientific">candidate division WWE3 bacterium GW2011_GWB1_41_6</name>
    <dbReference type="NCBI Taxonomy" id="1619112"/>
    <lineage>
        <taxon>Bacteria</taxon>
        <taxon>Katanobacteria</taxon>
    </lineage>
</organism>
<evidence type="ECO:0000313" key="2">
    <source>
        <dbReference type="Proteomes" id="UP000034163"/>
    </source>
</evidence>